<evidence type="ECO:0000313" key="2">
    <source>
        <dbReference type="Proteomes" id="UP000317977"/>
    </source>
</evidence>
<name>A0A5C6ESX3_9BACT</name>
<accession>A0A5C6ESX3</accession>
<comment type="caution">
    <text evidence="1">The sequence shown here is derived from an EMBL/GenBank/DDBJ whole genome shotgun (WGS) entry which is preliminary data.</text>
</comment>
<dbReference type="AlphaFoldDB" id="A0A5C6ESX3"/>
<proteinExistence type="predicted"/>
<keyword evidence="2" id="KW-1185">Reference proteome</keyword>
<organism evidence="1 2">
    <name type="scientific">Rubripirellula reticaptiva</name>
    <dbReference type="NCBI Taxonomy" id="2528013"/>
    <lineage>
        <taxon>Bacteria</taxon>
        <taxon>Pseudomonadati</taxon>
        <taxon>Planctomycetota</taxon>
        <taxon>Planctomycetia</taxon>
        <taxon>Pirellulales</taxon>
        <taxon>Pirellulaceae</taxon>
        <taxon>Rubripirellula</taxon>
    </lineage>
</organism>
<sequence length="170" mass="18936">MQAVLRVHDIVIGRPERALDRSVNPRDLEVSIPSVGSSSKQIRRGPAAVFRCGLDIAAIHVRLRRSSCGQSVGHGIVGHQRIETRVLIHDRRHAVTTSPTRSTDNVWHNRAAAVVAPFENALSAAPRSCHCYPAHDPESQHNTNALFLVSRLRDQCLNLPRHPFQLRIYA</sequence>
<dbReference type="Proteomes" id="UP000317977">
    <property type="component" value="Unassembled WGS sequence"/>
</dbReference>
<protein>
    <submittedName>
        <fullName evidence="1">Uncharacterized protein</fullName>
    </submittedName>
</protein>
<gene>
    <name evidence="1" type="ORF">Poly59_30560</name>
</gene>
<evidence type="ECO:0000313" key="1">
    <source>
        <dbReference type="EMBL" id="TWU51464.1"/>
    </source>
</evidence>
<reference evidence="1 2" key="1">
    <citation type="submission" date="2019-02" db="EMBL/GenBank/DDBJ databases">
        <title>Deep-cultivation of Planctomycetes and their phenomic and genomic characterization uncovers novel biology.</title>
        <authorList>
            <person name="Wiegand S."/>
            <person name="Jogler M."/>
            <person name="Boedeker C."/>
            <person name="Pinto D."/>
            <person name="Vollmers J."/>
            <person name="Rivas-Marin E."/>
            <person name="Kohn T."/>
            <person name="Peeters S.H."/>
            <person name="Heuer A."/>
            <person name="Rast P."/>
            <person name="Oberbeckmann S."/>
            <person name="Bunk B."/>
            <person name="Jeske O."/>
            <person name="Meyerdierks A."/>
            <person name="Storesund J.E."/>
            <person name="Kallscheuer N."/>
            <person name="Luecker S."/>
            <person name="Lage O.M."/>
            <person name="Pohl T."/>
            <person name="Merkel B.J."/>
            <person name="Hornburger P."/>
            <person name="Mueller R.-W."/>
            <person name="Bruemmer F."/>
            <person name="Labrenz M."/>
            <person name="Spormann A.M."/>
            <person name="Op Den Camp H."/>
            <person name="Overmann J."/>
            <person name="Amann R."/>
            <person name="Jetten M.S.M."/>
            <person name="Mascher T."/>
            <person name="Medema M.H."/>
            <person name="Devos D.P."/>
            <person name="Kaster A.-K."/>
            <person name="Ovreas L."/>
            <person name="Rohde M."/>
            <person name="Galperin M.Y."/>
            <person name="Jogler C."/>
        </authorList>
    </citation>
    <scope>NUCLEOTIDE SEQUENCE [LARGE SCALE GENOMIC DNA]</scope>
    <source>
        <strain evidence="1 2">Poly59</strain>
    </source>
</reference>
<dbReference type="EMBL" id="SJPX01000003">
    <property type="protein sequence ID" value="TWU51464.1"/>
    <property type="molecule type" value="Genomic_DNA"/>
</dbReference>